<dbReference type="PANTHER" id="PTHR31190">
    <property type="entry name" value="DNA-BINDING DOMAIN"/>
    <property type="match status" value="1"/>
</dbReference>
<dbReference type="PRINTS" id="PR00367">
    <property type="entry name" value="ETHRSPELEMNT"/>
</dbReference>
<evidence type="ECO:0000256" key="7">
    <source>
        <dbReference type="SAM" id="MobiDB-lite"/>
    </source>
</evidence>
<dbReference type="GO" id="GO:0003700">
    <property type="term" value="F:DNA-binding transcription factor activity"/>
    <property type="evidence" value="ECO:0007669"/>
    <property type="project" value="InterPro"/>
</dbReference>
<evidence type="ECO:0000313" key="9">
    <source>
        <dbReference type="EMBL" id="KAK7812463.1"/>
    </source>
</evidence>
<protein>
    <submittedName>
        <fullName evidence="9">Ethylene-responsive transcription factor 13</fullName>
    </submittedName>
</protein>
<gene>
    <name evidence="9" type="primary">ERF13_0</name>
    <name evidence="9" type="ORF">CFP56_007701</name>
</gene>
<feature type="domain" description="AP2/ERF" evidence="8">
    <location>
        <begin position="91"/>
        <end position="149"/>
    </location>
</feature>
<evidence type="ECO:0000256" key="5">
    <source>
        <dbReference type="ARBA" id="ARBA00023242"/>
    </source>
</evidence>
<evidence type="ECO:0000256" key="4">
    <source>
        <dbReference type="ARBA" id="ARBA00023163"/>
    </source>
</evidence>
<evidence type="ECO:0000256" key="6">
    <source>
        <dbReference type="ARBA" id="ARBA00024343"/>
    </source>
</evidence>
<dbReference type="InterPro" id="IPR036955">
    <property type="entry name" value="AP2/ERF_dom_sf"/>
</dbReference>
<comment type="caution">
    <text evidence="9">The sequence shown here is derived from an EMBL/GenBank/DDBJ whole genome shotgun (WGS) entry which is preliminary data.</text>
</comment>
<dbReference type="InterPro" id="IPR016177">
    <property type="entry name" value="DNA-bd_dom_sf"/>
</dbReference>
<dbReference type="CDD" id="cd00018">
    <property type="entry name" value="AP2"/>
    <property type="match status" value="1"/>
</dbReference>
<keyword evidence="10" id="KW-1185">Reference proteome</keyword>
<keyword evidence="4" id="KW-0804">Transcription</keyword>
<comment type="similarity">
    <text evidence="6">Belongs to the AP2/ERF transcription factor family. ERF subfamily.</text>
</comment>
<comment type="subcellular location">
    <subcellularLocation>
        <location evidence="1">Nucleus</location>
    </subcellularLocation>
</comment>
<feature type="compositionally biased region" description="Low complexity" evidence="7">
    <location>
        <begin position="189"/>
        <end position="206"/>
    </location>
</feature>
<dbReference type="Gene3D" id="3.30.730.10">
    <property type="entry name" value="AP2/ERF domain"/>
    <property type="match status" value="1"/>
</dbReference>
<dbReference type="GO" id="GO:0003677">
    <property type="term" value="F:DNA binding"/>
    <property type="evidence" value="ECO:0007669"/>
    <property type="project" value="UniProtKB-KW"/>
</dbReference>
<dbReference type="SMART" id="SM00380">
    <property type="entry name" value="AP2"/>
    <property type="match status" value="1"/>
</dbReference>
<dbReference type="PROSITE" id="PS51032">
    <property type="entry name" value="AP2_ERF"/>
    <property type="match status" value="1"/>
</dbReference>
<evidence type="ECO:0000256" key="2">
    <source>
        <dbReference type="ARBA" id="ARBA00023015"/>
    </source>
</evidence>
<sequence length="241" mass="26790">MDSDLAVLESIRQYLLGESETFDQVEVCLGDIFTSETTNYWGSSPLKAEDNNVNFGWVPSNEVVDDPVKAKPRETNNKEAVAVAREAHAPHYRGVRRRPWGTYAAEIRDPKKNGSRVWLGTYKKPEDAALAYDRAAFKMRGCKAKLNFPHLIGSNMAEPPVRVTNKRRSPEPSSPSDNGLAKSKRSRSRSGSVVQAESSNGSSSAIEEVSSEAFGSFSIDTWYSSVNESFTMWPLDYTKLL</sequence>
<name>A0AAW0ID36_QUESU</name>
<dbReference type="GO" id="GO:0005634">
    <property type="term" value="C:nucleus"/>
    <property type="evidence" value="ECO:0007669"/>
    <property type="project" value="UniProtKB-SubCell"/>
</dbReference>
<dbReference type="InterPro" id="IPR001471">
    <property type="entry name" value="AP2/ERF_dom"/>
</dbReference>
<dbReference type="SUPFAM" id="SSF54171">
    <property type="entry name" value="DNA-binding domain"/>
    <property type="match status" value="1"/>
</dbReference>
<dbReference type="PANTHER" id="PTHR31190:SF102">
    <property type="entry name" value="AP2_ERF DOMAIN-CONTAINING PROTEIN"/>
    <property type="match status" value="1"/>
</dbReference>
<evidence type="ECO:0000256" key="1">
    <source>
        <dbReference type="ARBA" id="ARBA00004123"/>
    </source>
</evidence>
<reference evidence="9 10" key="1">
    <citation type="journal article" date="2018" name="Sci. Data">
        <title>The draft genome sequence of cork oak.</title>
        <authorList>
            <person name="Ramos A.M."/>
            <person name="Usie A."/>
            <person name="Barbosa P."/>
            <person name="Barros P.M."/>
            <person name="Capote T."/>
            <person name="Chaves I."/>
            <person name="Simoes F."/>
            <person name="Abreu I."/>
            <person name="Carrasquinho I."/>
            <person name="Faro C."/>
            <person name="Guimaraes J.B."/>
            <person name="Mendonca D."/>
            <person name="Nobrega F."/>
            <person name="Rodrigues L."/>
            <person name="Saibo N.J.M."/>
            <person name="Varela M.C."/>
            <person name="Egas C."/>
            <person name="Matos J."/>
            <person name="Miguel C.M."/>
            <person name="Oliveira M.M."/>
            <person name="Ricardo C.P."/>
            <person name="Goncalves S."/>
        </authorList>
    </citation>
    <scope>NUCLEOTIDE SEQUENCE [LARGE SCALE GENOMIC DNA]</scope>
    <source>
        <strain evidence="10">cv. HL8</strain>
    </source>
</reference>
<organism evidence="9 10">
    <name type="scientific">Quercus suber</name>
    <name type="common">Cork oak</name>
    <dbReference type="NCBI Taxonomy" id="58331"/>
    <lineage>
        <taxon>Eukaryota</taxon>
        <taxon>Viridiplantae</taxon>
        <taxon>Streptophyta</taxon>
        <taxon>Embryophyta</taxon>
        <taxon>Tracheophyta</taxon>
        <taxon>Spermatophyta</taxon>
        <taxon>Magnoliopsida</taxon>
        <taxon>eudicotyledons</taxon>
        <taxon>Gunneridae</taxon>
        <taxon>Pentapetalae</taxon>
        <taxon>rosids</taxon>
        <taxon>fabids</taxon>
        <taxon>Fagales</taxon>
        <taxon>Fagaceae</taxon>
        <taxon>Quercus</taxon>
    </lineage>
</organism>
<keyword evidence="2" id="KW-0805">Transcription regulation</keyword>
<evidence type="ECO:0000313" key="10">
    <source>
        <dbReference type="Proteomes" id="UP000237347"/>
    </source>
</evidence>
<feature type="region of interest" description="Disordered" evidence="7">
    <location>
        <begin position="155"/>
        <end position="206"/>
    </location>
</feature>
<dbReference type="GO" id="GO:0009873">
    <property type="term" value="P:ethylene-activated signaling pathway"/>
    <property type="evidence" value="ECO:0007669"/>
    <property type="project" value="InterPro"/>
</dbReference>
<dbReference type="FunFam" id="3.30.730.10:FF:000001">
    <property type="entry name" value="Ethylene-responsive transcription factor 2"/>
    <property type="match status" value="1"/>
</dbReference>
<dbReference type="InterPro" id="IPR044808">
    <property type="entry name" value="ERF_plant"/>
</dbReference>
<dbReference type="Pfam" id="PF00847">
    <property type="entry name" value="AP2"/>
    <property type="match status" value="1"/>
</dbReference>
<evidence type="ECO:0000259" key="8">
    <source>
        <dbReference type="PROSITE" id="PS51032"/>
    </source>
</evidence>
<evidence type="ECO:0000256" key="3">
    <source>
        <dbReference type="ARBA" id="ARBA00023125"/>
    </source>
</evidence>
<dbReference type="EMBL" id="PKMF04001496">
    <property type="protein sequence ID" value="KAK7812463.1"/>
    <property type="molecule type" value="Genomic_DNA"/>
</dbReference>
<keyword evidence="5" id="KW-0539">Nucleus</keyword>
<keyword evidence="3" id="KW-0238">DNA-binding</keyword>
<proteinExistence type="inferred from homology"/>
<accession>A0AAW0ID36</accession>
<dbReference type="AlphaFoldDB" id="A0AAW0ID36"/>
<dbReference type="Proteomes" id="UP000237347">
    <property type="component" value="Unassembled WGS sequence"/>
</dbReference>